<evidence type="ECO:0000256" key="10">
    <source>
        <dbReference type="PIRSR" id="PIRSR000190-1"/>
    </source>
</evidence>
<keyword evidence="7 9" id="KW-0560">Oxidoreductase</keyword>
<feature type="binding site" evidence="9 11">
    <location>
        <position position="105"/>
    </location>
    <ligand>
        <name>FMN</name>
        <dbReference type="ChEBI" id="CHEBI:58210"/>
    </ligand>
</feature>
<evidence type="ECO:0000256" key="5">
    <source>
        <dbReference type="ARBA" id="ARBA00022630"/>
    </source>
</evidence>
<evidence type="ECO:0000256" key="6">
    <source>
        <dbReference type="ARBA" id="ARBA00022643"/>
    </source>
</evidence>
<dbReference type="SUPFAM" id="SSF50475">
    <property type="entry name" value="FMN-binding split barrel"/>
    <property type="match status" value="1"/>
</dbReference>
<dbReference type="InterPro" id="IPR019576">
    <property type="entry name" value="Pyridoxamine_oxidase_dimer_C"/>
</dbReference>
<evidence type="ECO:0000256" key="1">
    <source>
        <dbReference type="ARBA" id="ARBA00004738"/>
    </source>
</evidence>
<evidence type="ECO:0000256" key="3">
    <source>
        <dbReference type="ARBA" id="ARBA00007301"/>
    </source>
</evidence>
<name>A0A104APP1_BURCE</name>
<comment type="catalytic activity">
    <reaction evidence="9">
        <text>pyridoxamine 5'-phosphate + O2 + H2O = pyridoxal 5'-phosphate + H2O2 + NH4(+)</text>
        <dbReference type="Rhea" id="RHEA:15817"/>
        <dbReference type="ChEBI" id="CHEBI:15377"/>
        <dbReference type="ChEBI" id="CHEBI:15379"/>
        <dbReference type="ChEBI" id="CHEBI:16240"/>
        <dbReference type="ChEBI" id="CHEBI:28938"/>
        <dbReference type="ChEBI" id="CHEBI:58451"/>
        <dbReference type="ChEBI" id="CHEBI:597326"/>
        <dbReference type="EC" id="1.4.3.5"/>
    </reaction>
</comment>
<dbReference type="Proteomes" id="UP000069001">
    <property type="component" value="Unassembled WGS sequence"/>
</dbReference>
<comment type="pathway">
    <text evidence="1 9">Cofactor metabolism; pyridoxal 5'-phosphate salvage; pyridoxal 5'-phosphate from pyridoxamine 5'-phosphate: step 1/1.</text>
</comment>
<dbReference type="FunFam" id="2.30.110.10:FF:000005">
    <property type="entry name" value="NAD(P)H-hydrate epimerase"/>
    <property type="match status" value="1"/>
</dbReference>
<accession>A0A104APP1</accession>
<dbReference type="AlphaFoldDB" id="A0A104APP1"/>
<dbReference type="Pfam" id="PF01243">
    <property type="entry name" value="PNPOx_N"/>
    <property type="match status" value="1"/>
</dbReference>
<dbReference type="InterPro" id="IPR012349">
    <property type="entry name" value="Split_barrel_FMN-bd"/>
</dbReference>
<reference evidence="15 16" key="1">
    <citation type="submission" date="2015-11" db="EMBL/GenBank/DDBJ databases">
        <title>Expanding the genomic diversity of Burkholderia species for the development of highly accurate diagnostics.</title>
        <authorList>
            <person name="Sahl J."/>
            <person name="Keim P."/>
            <person name="Wagner D."/>
        </authorList>
    </citation>
    <scope>NUCLEOTIDE SEQUENCE [LARGE SCALE GENOMIC DNA]</scope>
    <source>
        <strain evidence="15 16">MSMB1302</strain>
    </source>
</reference>
<dbReference type="GO" id="GO:0010181">
    <property type="term" value="F:FMN binding"/>
    <property type="evidence" value="ECO:0007669"/>
    <property type="project" value="UniProtKB-UniRule"/>
</dbReference>
<feature type="binding site" evidence="9 10">
    <location>
        <begin position="190"/>
        <end position="192"/>
    </location>
    <ligand>
        <name>substrate</name>
    </ligand>
</feature>
<dbReference type="RefSeq" id="WP_059531590.1">
    <property type="nucleotide sequence ID" value="NZ_CP013443.1"/>
</dbReference>
<dbReference type="EMBL" id="LOYH01000012">
    <property type="protein sequence ID" value="KVK88501.1"/>
    <property type="molecule type" value="Genomic_DNA"/>
</dbReference>
<dbReference type="UniPathway" id="UPA01068">
    <property type="reaction ID" value="UER00304"/>
</dbReference>
<feature type="binding site" evidence="9 11">
    <location>
        <begin position="61"/>
        <end position="66"/>
    </location>
    <ligand>
        <name>FMN</name>
        <dbReference type="ChEBI" id="CHEBI:58210"/>
    </ligand>
</feature>
<feature type="binding site" evidence="9 10">
    <location>
        <position position="127"/>
    </location>
    <ligand>
        <name>substrate</name>
    </ligand>
</feature>
<comment type="pathway">
    <text evidence="2 9">Cofactor metabolism; pyridoxal 5'-phosphate salvage; pyridoxal 5'-phosphate from pyridoxine 5'-phosphate: step 1/1.</text>
</comment>
<dbReference type="InterPro" id="IPR019740">
    <property type="entry name" value="Pyridox_Oxase_CS"/>
</dbReference>
<feature type="binding site" evidence="9 10">
    <location>
        <position position="123"/>
    </location>
    <ligand>
        <name>substrate</name>
    </ligand>
</feature>
<keyword evidence="8 9" id="KW-0664">Pyridoxine biosynthesis</keyword>
<dbReference type="HAMAP" id="MF_01629">
    <property type="entry name" value="PdxH"/>
    <property type="match status" value="1"/>
</dbReference>
<dbReference type="Pfam" id="PF10590">
    <property type="entry name" value="PNP_phzG_C"/>
    <property type="match status" value="1"/>
</dbReference>
<evidence type="ECO:0000256" key="2">
    <source>
        <dbReference type="ARBA" id="ARBA00005037"/>
    </source>
</evidence>
<dbReference type="NCBIfam" id="NF004231">
    <property type="entry name" value="PRK05679.1"/>
    <property type="match status" value="1"/>
</dbReference>
<evidence type="ECO:0000256" key="8">
    <source>
        <dbReference type="ARBA" id="ARBA00023096"/>
    </source>
</evidence>
<evidence type="ECO:0000259" key="13">
    <source>
        <dbReference type="Pfam" id="PF10590"/>
    </source>
</evidence>
<evidence type="ECO:0000313" key="15">
    <source>
        <dbReference type="EMBL" id="KVK88501.1"/>
    </source>
</evidence>
<dbReference type="Gene3D" id="2.30.110.10">
    <property type="entry name" value="Electron Transport, Fmn-binding Protein, Chain A"/>
    <property type="match status" value="1"/>
</dbReference>
<comment type="similarity">
    <text evidence="3 9">Belongs to the pyridoxamine 5'-phosphate oxidase family.</text>
</comment>
<evidence type="ECO:0000256" key="11">
    <source>
        <dbReference type="PIRSR" id="PIRSR000190-2"/>
    </source>
</evidence>
<dbReference type="PANTHER" id="PTHR10851">
    <property type="entry name" value="PYRIDOXINE-5-PHOSPHATE OXIDASE"/>
    <property type="match status" value="1"/>
</dbReference>
<feature type="domain" description="Pyridoxine 5'-phosphate oxidase dimerisation C-terminal" evidence="13">
    <location>
        <begin position="171"/>
        <end position="214"/>
    </location>
</feature>
<sequence>MTTLADLRINYSRASLDEADVAHDPFAQFDRWFKEALAAKLPEPNTMTLATVGADGRPSARIVLIKGVDERGFVFFTNYESRKGHDLAVHPQAALLFYWIELERQVRIEGRIEKTSAEESDRYFASRPLGSRIGAWASEQSAVIDSRATLEAQEKAVSERYGDNPPRPPHWGGYRLVPDSIEFWQGRPSRLHDRLLYTRDADTSSGWSISRLSP</sequence>
<feature type="binding site" evidence="9 11">
    <location>
        <begin position="76"/>
        <end position="77"/>
    </location>
    <ligand>
        <name>FMN</name>
        <dbReference type="ChEBI" id="CHEBI:58210"/>
    </ligand>
</feature>
<feature type="binding site" evidence="9 10">
    <location>
        <position position="131"/>
    </location>
    <ligand>
        <name>substrate</name>
    </ligand>
</feature>
<gene>
    <name evidence="9" type="primary">pdxH</name>
    <name evidence="15" type="ORF">WS90_04265</name>
    <name evidence="14" type="ORF">WT26_17270</name>
</gene>
<comment type="subunit">
    <text evidence="4 9">Homodimer.</text>
</comment>
<feature type="binding site" evidence="9 11">
    <location>
        <position position="194"/>
    </location>
    <ligand>
        <name>FMN</name>
        <dbReference type="ChEBI" id="CHEBI:58210"/>
    </ligand>
</feature>
<feature type="binding site" evidence="9 11">
    <location>
        <begin position="140"/>
        <end position="141"/>
    </location>
    <ligand>
        <name>FMN</name>
        <dbReference type="ChEBI" id="CHEBI:58210"/>
    </ligand>
</feature>
<feature type="binding site" evidence="10">
    <location>
        <begin position="8"/>
        <end position="11"/>
    </location>
    <ligand>
        <name>substrate</name>
    </ligand>
</feature>
<dbReference type="PIRSF" id="PIRSF000190">
    <property type="entry name" value="Pyd_amn-ph_oxd"/>
    <property type="match status" value="1"/>
</dbReference>
<evidence type="ECO:0000259" key="12">
    <source>
        <dbReference type="Pfam" id="PF01243"/>
    </source>
</evidence>
<feature type="binding site" evidence="9 11">
    <location>
        <position position="83"/>
    </location>
    <ligand>
        <name>FMN</name>
        <dbReference type="ChEBI" id="CHEBI:58210"/>
    </ligand>
</feature>
<keyword evidence="6 9" id="KW-0288">FMN</keyword>
<dbReference type="InterPro" id="IPR011576">
    <property type="entry name" value="Pyridox_Oxase_N"/>
</dbReference>
<dbReference type="EC" id="1.4.3.5" evidence="9"/>
<proteinExistence type="inferred from homology"/>
<evidence type="ECO:0000313" key="16">
    <source>
        <dbReference type="Proteomes" id="UP000069001"/>
    </source>
</evidence>
<dbReference type="PANTHER" id="PTHR10851:SF0">
    <property type="entry name" value="PYRIDOXINE-5'-PHOSPHATE OXIDASE"/>
    <property type="match status" value="1"/>
</dbReference>
<evidence type="ECO:0000256" key="4">
    <source>
        <dbReference type="ARBA" id="ARBA00011738"/>
    </source>
</evidence>
<dbReference type="GO" id="GO:0004733">
    <property type="term" value="F:pyridoxamine phosphate oxidase activity"/>
    <property type="evidence" value="ECO:0007669"/>
    <property type="project" value="UniProtKB-UniRule"/>
</dbReference>
<feature type="binding site" evidence="9 11">
    <location>
        <position position="82"/>
    </location>
    <ligand>
        <name>FMN</name>
        <dbReference type="ChEBI" id="CHEBI:58210"/>
    </ligand>
</feature>
<protein>
    <recommendedName>
        <fullName evidence="9">Pyridoxine/pyridoxamine 5'-phosphate oxidase</fullName>
        <ecNumber evidence="9">1.4.3.5</ecNumber>
    </recommendedName>
    <alternativeName>
        <fullName evidence="9">PNP/PMP oxidase</fullName>
        <shortName evidence="9">PNPOx</shortName>
    </alternativeName>
    <alternativeName>
        <fullName evidence="9">Pyridoxal 5'-phosphate synthase</fullName>
    </alternativeName>
</protein>
<reference evidence="14 17" key="2">
    <citation type="submission" date="2015-12" db="EMBL/GenBank/DDBJ databases">
        <title>Diversity of Burkholderia near neighbor genomes.</title>
        <authorList>
            <person name="Sahl J."/>
            <person name="Wagner D."/>
            <person name="Keim P."/>
        </authorList>
    </citation>
    <scope>NUCLEOTIDE SEQUENCE [LARGE SCALE GENOMIC DNA]</scope>
    <source>
        <strain evidence="14 17">MSMB1184WGS</strain>
    </source>
</reference>
<organism evidence="15 16">
    <name type="scientific">Burkholderia cepacia</name>
    <name type="common">Pseudomonas cepacia</name>
    <dbReference type="NCBI Taxonomy" id="292"/>
    <lineage>
        <taxon>Bacteria</taxon>
        <taxon>Pseudomonadati</taxon>
        <taxon>Pseudomonadota</taxon>
        <taxon>Betaproteobacteria</taxon>
        <taxon>Burkholderiales</taxon>
        <taxon>Burkholderiaceae</taxon>
        <taxon>Burkholderia</taxon>
        <taxon>Burkholderia cepacia complex</taxon>
    </lineage>
</organism>
<comment type="cofactor">
    <cofactor evidence="9 11">
        <name>FMN</name>
        <dbReference type="ChEBI" id="CHEBI:58210"/>
    </cofactor>
    <text evidence="9 11">Binds 1 FMN per subunit.</text>
</comment>
<dbReference type="InterPro" id="IPR000659">
    <property type="entry name" value="Pyridox_Oxase"/>
</dbReference>
<feature type="domain" description="Pyridoxamine 5'-phosphate oxidase N-terminal" evidence="12">
    <location>
        <begin position="33"/>
        <end position="156"/>
    </location>
</feature>
<evidence type="ECO:0000256" key="9">
    <source>
        <dbReference type="HAMAP-Rule" id="MF_01629"/>
    </source>
</evidence>
<feature type="binding site" evidence="9 10">
    <location>
        <position position="66"/>
    </location>
    <ligand>
        <name>substrate</name>
    </ligand>
</feature>
<dbReference type="Proteomes" id="UP000094776">
    <property type="component" value="Chromosome 1"/>
</dbReference>
<keyword evidence="5 9" id="KW-0285">Flavoprotein</keyword>
<evidence type="ECO:0000256" key="7">
    <source>
        <dbReference type="ARBA" id="ARBA00023002"/>
    </source>
</evidence>
<dbReference type="EMBL" id="CP013443">
    <property type="protein sequence ID" value="AOK17584.1"/>
    <property type="molecule type" value="Genomic_DNA"/>
</dbReference>
<dbReference type="NCBIfam" id="TIGR00558">
    <property type="entry name" value="pdxH"/>
    <property type="match status" value="1"/>
</dbReference>
<dbReference type="GO" id="GO:0008615">
    <property type="term" value="P:pyridoxine biosynthetic process"/>
    <property type="evidence" value="ECO:0007669"/>
    <property type="project" value="UniProtKB-UniRule"/>
</dbReference>
<evidence type="ECO:0000313" key="17">
    <source>
        <dbReference type="Proteomes" id="UP000094776"/>
    </source>
</evidence>
<comment type="function">
    <text evidence="9">Catalyzes the oxidation of either pyridoxine 5'-phosphate (PNP) or pyridoxamine 5'-phosphate (PMP) into pyridoxal 5'-phosphate (PLP).</text>
</comment>
<comment type="catalytic activity">
    <reaction evidence="9">
        <text>pyridoxine 5'-phosphate + O2 = pyridoxal 5'-phosphate + H2O2</text>
        <dbReference type="Rhea" id="RHEA:15149"/>
        <dbReference type="ChEBI" id="CHEBI:15379"/>
        <dbReference type="ChEBI" id="CHEBI:16240"/>
        <dbReference type="ChEBI" id="CHEBI:58589"/>
        <dbReference type="ChEBI" id="CHEBI:597326"/>
        <dbReference type="EC" id="1.4.3.5"/>
    </reaction>
</comment>
<feature type="binding site" evidence="9 11">
    <location>
        <position position="184"/>
    </location>
    <ligand>
        <name>FMN</name>
        <dbReference type="ChEBI" id="CHEBI:58210"/>
    </ligand>
</feature>
<dbReference type="PROSITE" id="PS01064">
    <property type="entry name" value="PYRIDOX_OXIDASE"/>
    <property type="match status" value="1"/>
</dbReference>
<evidence type="ECO:0000313" key="14">
    <source>
        <dbReference type="EMBL" id="AOK17584.1"/>
    </source>
</evidence>